<dbReference type="GO" id="GO:0031528">
    <property type="term" value="C:microvillus membrane"/>
    <property type="evidence" value="ECO:0007669"/>
    <property type="project" value="UniProtKB-SubCell"/>
</dbReference>
<dbReference type="InParanoid" id="A0A383Z8M5"/>
<name>A0A383Z8M5_BALAC</name>
<evidence type="ECO:0000256" key="1">
    <source>
        <dbReference type="ARBA" id="ARBA00004167"/>
    </source>
</evidence>
<feature type="compositionally biased region" description="Low complexity" evidence="9">
    <location>
        <begin position="548"/>
        <end position="569"/>
    </location>
</feature>
<keyword evidence="3" id="KW-0677">Repeat</keyword>
<dbReference type="GO" id="GO:0016324">
    <property type="term" value="C:apical plasma membrane"/>
    <property type="evidence" value="ECO:0007669"/>
    <property type="project" value="UniProtKB-SubCell"/>
</dbReference>
<feature type="compositionally biased region" description="Low complexity" evidence="9">
    <location>
        <begin position="452"/>
        <end position="471"/>
    </location>
</feature>
<feature type="compositionally biased region" description="Low complexity" evidence="9">
    <location>
        <begin position="578"/>
        <end position="587"/>
    </location>
</feature>
<gene>
    <name evidence="14" type="primary">CDHR5</name>
</gene>
<dbReference type="SMART" id="SM00112">
    <property type="entry name" value="CA"/>
    <property type="match status" value="4"/>
</dbReference>
<keyword evidence="7" id="KW-0325">Glycoprotein</keyword>
<evidence type="ECO:0000256" key="7">
    <source>
        <dbReference type="ARBA" id="ARBA00023180"/>
    </source>
</evidence>
<proteinExistence type="predicted"/>
<dbReference type="GO" id="GO:0008013">
    <property type="term" value="F:beta-catenin binding"/>
    <property type="evidence" value="ECO:0007669"/>
    <property type="project" value="TreeGrafter"/>
</dbReference>
<comment type="subcellular location">
    <subcellularLocation>
        <location evidence="1">Membrane</location>
        <topology evidence="1">Single-pass membrane protein</topology>
    </subcellularLocation>
</comment>
<dbReference type="CDD" id="cd11304">
    <property type="entry name" value="Cadherin_repeat"/>
    <property type="match status" value="2"/>
</dbReference>
<evidence type="ECO:0000259" key="12">
    <source>
        <dbReference type="PROSITE" id="PS50268"/>
    </source>
</evidence>
<feature type="chain" id="PRO_5045821207" evidence="11">
    <location>
        <begin position="18"/>
        <end position="891"/>
    </location>
</feature>
<feature type="compositionally biased region" description="Low complexity" evidence="9">
    <location>
        <begin position="478"/>
        <end position="517"/>
    </location>
</feature>
<feature type="compositionally biased region" description="Pro residues" evidence="9">
    <location>
        <begin position="716"/>
        <end position="736"/>
    </location>
</feature>
<keyword evidence="5 10" id="KW-1133">Transmembrane helix</keyword>
<feature type="domain" description="Cadherin" evidence="12">
    <location>
        <begin position="255"/>
        <end position="344"/>
    </location>
</feature>
<feature type="domain" description="Cadherin" evidence="12">
    <location>
        <begin position="123"/>
        <end position="227"/>
    </location>
</feature>
<evidence type="ECO:0000313" key="14">
    <source>
        <dbReference type="RefSeq" id="XP_007171249.2"/>
    </source>
</evidence>
<keyword evidence="4 8" id="KW-0106">Calcium</keyword>
<keyword evidence="11" id="KW-0732">Signal</keyword>
<dbReference type="SUPFAM" id="SSF49313">
    <property type="entry name" value="Cadherin-like"/>
    <property type="match status" value="2"/>
</dbReference>
<dbReference type="PANTHER" id="PTHR24028:SF243">
    <property type="entry name" value="CADHERIN-RELATED FAMILY MEMBER 5"/>
    <property type="match status" value="1"/>
</dbReference>
<dbReference type="GO" id="GO:0030154">
    <property type="term" value="P:cell differentiation"/>
    <property type="evidence" value="ECO:0007669"/>
    <property type="project" value="UniProtKB-KW"/>
</dbReference>
<reference evidence="14" key="1">
    <citation type="submission" date="2025-08" db="UniProtKB">
        <authorList>
            <consortium name="RefSeq"/>
        </authorList>
    </citation>
    <scope>IDENTIFICATION</scope>
</reference>
<evidence type="ECO:0000256" key="9">
    <source>
        <dbReference type="SAM" id="MobiDB-lite"/>
    </source>
</evidence>
<evidence type="ECO:0000256" key="11">
    <source>
        <dbReference type="SAM" id="SignalP"/>
    </source>
</evidence>
<evidence type="ECO:0000256" key="8">
    <source>
        <dbReference type="PROSITE-ProRule" id="PRU00043"/>
    </source>
</evidence>
<keyword evidence="2 10" id="KW-0812">Transmembrane</keyword>
<evidence type="ECO:0000256" key="5">
    <source>
        <dbReference type="ARBA" id="ARBA00022989"/>
    </source>
</evidence>
<dbReference type="InterPro" id="IPR050174">
    <property type="entry name" value="Protocadherin/Cadherin-CA"/>
</dbReference>
<organism evidence="13 14">
    <name type="scientific">Balaenoptera acutorostrata</name>
    <name type="common">Common minke whale</name>
    <name type="synonym">Balaena rostrata</name>
    <dbReference type="NCBI Taxonomy" id="9767"/>
    <lineage>
        <taxon>Eukaryota</taxon>
        <taxon>Metazoa</taxon>
        <taxon>Chordata</taxon>
        <taxon>Craniata</taxon>
        <taxon>Vertebrata</taxon>
        <taxon>Euteleostomi</taxon>
        <taxon>Mammalia</taxon>
        <taxon>Eutheria</taxon>
        <taxon>Laurasiatheria</taxon>
        <taxon>Artiodactyla</taxon>
        <taxon>Whippomorpha</taxon>
        <taxon>Cetacea</taxon>
        <taxon>Mysticeti</taxon>
        <taxon>Balaenopteridae</taxon>
        <taxon>Balaenoptera</taxon>
    </lineage>
</organism>
<dbReference type="GO" id="GO:0007156">
    <property type="term" value="P:homophilic cell adhesion via plasma membrane adhesion molecules"/>
    <property type="evidence" value="ECO:0007669"/>
    <property type="project" value="InterPro"/>
</dbReference>
<dbReference type="Proteomes" id="UP001652580">
    <property type="component" value="Chromosome 9"/>
</dbReference>
<feature type="transmembrane region" description="Helical" evidence="10">
    <location>
        <begin position="654"/>
        <end position="676"/>
    </location>
</feature>
<dbReference type="GO" id="GO:0016342">
    <property type="term" value="C:catenin complex"/>
    <property type="evidence" value="ECO:0007669"/>
    <property type="project" value="TreeGrafter"/>
</dbReference>
<dbReference type="Pfam" id="PF00028">
    <property type="entry name" value="Cadherin"/>
    <property type="match status" value="1"/>
</dbReference>
<keyword evidence="6 10" id="KW-0472">Membrane</keyword>
<dbReference type="AlphaFoldDB" id="A0A383Z8M5"/>
<feature type="region of interest" description="Disordered" evidence="9">
    <location>
        <begin position="834"/>
        <end position="869"/>
    </location>
</feature>
<dbReference type="PROSITE" id="PS00232">
    <property type="entry name" value="CADHERIN_1"/>
    <property type="match status" value="1"/>
</dbReference>
<dbReference type="InterPro" id="IPR002126">
    <property type="entry name" value="Cadherin-like_dom"/>
</dbReference>
<dbReference type="GO" id="GO:0005509">
    <property type="term" value="F:calcium ion binding"/>
    <property type="evidence" value="ECO:0007669"/>
    <property type="project" value="UniProtKB-UniRule"/>
</dbReference>
<evidence type="ECO:0000256" key="6">
    <source>
        <dbReference type="ARBA" id="ARBA00023136"/>
    </source>
</evidence>
<dbReference type="InterPro" id="IPR015919">
    <property type="entry name" value="Cadherin-like_sf"/>
</dbReference>
<feature type="region of interest" description="Disordered" evidence="9">
    <location>
        <begin position="699"/>
        <end position="755"/>
    </location>
</feature>
<accession>A0A383Z8M5</accession>
<dbReference type="KEGG" id="bacu:103005039"/>
<dbReference type="GeneID" id="103005039"/>
<dbReference type="PROSITE" id="PS50268">
    <property type="entry name" value="CADHERIN_2"/>
    <property type="match status" value="2"/>
</dbReference>
<feature type="signal peptide" evidence="11">
    <location>
        <begin position="1"/>
        <end position="17"/>
    </location>
</feature>
<evidence type="ECO:0000256" key="3">
    <source>
        <dbReference type="ARBA" id="ARBA00022737"/>
    </source>
</evidence>
<dbReference type="RefSeq" id="XP_007171249.2">
    <property type="nucleotide sequence ID" value="XM_007171187.2"/>
</dbReference>
<evidence type="ECO:0000256" key="4">
    <source>
        <dbReference type="ARBA" id="ARBA00022837"/>
    </source>
</evidence>
<dbReference type="InterPro" id="IPR020894">
    <property type="entry name" value="Cadherin_CS"/>
</dbReference>
<dbReference type="GO" id="GO:0016477">
    <property type="term" value="P:cell migration"/>
    <property type="evidence" value="ECO:0007669"/>
    <property type="project" value="TreeGrafter"/>
</dbReference>
<dbReference type="FunCoup" id="A0A383Z8M5">
    <property type="interactions" value="23"/>
</dbReference>
<evidence type="ECO:0000313" key="13">
    <source>
        <dbReference type="Proteomes" id="UP001652580"/>
    </source>
</evidence>
<feature type="compositionally biased region" description="Basic and acidic residues" evidence="9">
    <location>
        <begin position="841"/>
        <end position="855"/>
    </location>
</feature>
<dbReference type="GO" id="GO:0045296">
    <property type="term" value="F:cadherin binding"/>
    <property type="evidence" value="ECO:0007669"/>
    <property type="project" value="TreeGrafter"/>
</dbReference>
<dbReference type="STRING" id="310752.A0A383Z8M5"/>
<feature type="region of interest" description="Disordered" evidence="9">
    <location>
        <begin position="441"/>
        <end position="646"/>
    </location>
</feature>
<feature type="compositionally biased region" description="Polar residues" evidence="9">
    <location>
        <begin position="600"/>
        <end position="620"/>
    </location>
</feature>
<dbReference type="CTD" id="53841"/>
<evidence type="ECO:0000256" key="10">
    <source>
        <dbReference type="SAM" id="Phobius"/>
    </source>
</evidence>
<sequence length="891" mass="93369">MGTWALLLPLLVAAAQAQVCSVNKTFFEVKENTSPGQHLLDIYVPEGQQVTLGPSSTRFAFRIQGTQLFLNVTPDYEENSRLQAVLECKRDDTVVTQLRVFVSVLDANDNAPRFPFIVKVQRVPEDTKVKAVVIPETELKAQDLDRNDMLFYTLQEVTPGASGFFSLVGANRPELRLDRSLDFDRWPNMTFQLLVRDTREENVEPSHTATATLVLEVQPADLRPPWFLPCTYSDGFVCIHAQYHSAVPTGHTLSGPLILHPGPIYAVDGDRGINQPIVYSIIRGNEDGSFSIDANTGNLTVTKSIPSPKTFFLLVKAEQADHARYSVTQVTVEARAAGGSPPRFPQSLYRGTVALGSGVGVAIRDAAAPSQPLRIRAQDPEFPDLNSAITYRITNNSDFRMDGEAVLTGASLVHAGVFYAEVEANNTVTSGTATTVVEVRVSEQEPTPTGPPTSSETAGTTRASSGTTSEAPRPPEPSQGSSTTSSGGDSGPHPSSGTTRRPPSSSMPGGTPSVGTSPSPPSASPSGGSVTRPSSGTTSEAPRPPEPSQGSSTTSSGGNSGPHPSSGTTRRPQASSKPGGLPSVGTSPSPPSASPSGGSAQTSKPGTSLPKSPGPSSTLRPTAGTPWTGGGSTTVGSRPSGGPAEDRRFSVVEMGALGGVLGALLLLALIALTVLVHKHYGHQLKCCCGKALEPQPQGFDNQAFLNNPDEANWAPAPSPSSSPAPPAPPEPKPPSPETLRRVPESPAVALDGDGPAAVRSILTKERRPEGGYKAVWFGEDIGAEADVVVLNTPASEVDGAGSEGSEGSGDEGAECLSILAWTTVTAPAVAKFPAPAVPVPDTRDFRSTRNEKGSDGRVGPQGPARTPARHLWPLVCPRPRRICSHTHRLLG</sequence>
<protein>
    <submittedName>
        <fullName evidence="14">Cadherin-related family member 5</fullName>
    </submittedName>
</protein>
<dbReference type="PANTHER" id="PTHR24028">
    <property type="entry name" value="CADHERIN-87A"/>
    <property type="match status" value="1"/>
</dbReference>
<dbReference type="Gene3D" id="2.60.40.60">
    <property type="entry name" value="Cadherins"/>
    <property type="match status" value="3"/>
</dbReference>
<keyword evidence="13" id="KW-1185">Reference proteome</keyword>
<evidence type="ECO:0000256" key="2">
    <source>
        <dbReference type="ARBA" id="ARBA00022692"/>
    </source>
</evidence>